<dbReference type="PANTHER" id="PTHR43792:SF16">
    <property type="entry name" value="N-ACETYLTRANSFERASE DOMAIN-CONTAINING PROTEIN"/>
    <property type="match status" value="1"/>
</dbReference>
<evidence type="ECO:0000259" key="1">
    <source>
        <dbReference type="PROSITE" id="PS51186"/>
    </source>
</evidence>
<reference evidence="2 3" key="1">
    <citation type="submission" date="2018-11" db="EMBL/GenBank/DDBJ databases">
        <title>Draft genome of Simplicispira Flexivirga sp. BO-16.</title>
        <authorList>
            <person name="Im W.T."/>
        </authorList>
    </citation>
    <scope>NUCLEOTIDE SEQUENCE [LARGE SCALE GENOMIC DNA]</scope>
    <source>
        <strain evidence="2 3">BO-16</strain>
    </source>
</reference>
<dbReference type="InterPro" id="IPR000182">
    <property type="entry name" value="GNAT_dom"/>
</dbReference>
<organism evidence="2 3">
    <name type="scientific">Flexivirga caeni</name>
    <dbReference type="NCBI Taxonomy" id="2294115"/>
    <lineage>
        <taxon>Bacteria</taxon>
        <taxon>Bacillati</taxon>
        <taxon>Actinomycetota</taxon>
        <taxon>Actinomycetes</taxon>
        <taxon>Micrococcales</taxon>
        <taxon>Dermacoccaceae</taxon>
        <taxon>Flexivirga</taxon>
    </lineage>
</organism>
<dbReference type="PANTHER" id="PTHR43792">
    <property type="entry name" value="GNAT FAMILY, PUTATIVE (AFU_ORTHOLOGUE AFUA_3G00765)-RELATED-RELATED"/>
    <property type="match status" value="1"/>
</dbReference>
<dbReference type="CDD" id="cd04301">
    <property type="entry name" value="NAT_SF"/>
    <property type="match status" value="1"/>
</dbReference>
<dbReference type="Gene3D" id="3.40.630.30">
    <property type="match status" value="1"/>
</dbReference>
<gene>
    <name evidence="2" type="ORF">EFY87_16920</name>
</gene>
<evidence type="ECO:0000313" key="2">
    <source>
        <dbReference type="EMBL" id="RNI19513.1"/>
    </source>
</evidence>
<protein>
    <submittedName>
        <fullName evidence="2">N-acetyltransferase</fullName>
    </submittedName>
</protein>
<dbReference type="OrthoDB" id="9795188at2"/>
<proteinExistence type="predicted"/>
<dbReference type="GO" id="GO:0016747">
    <property type="term" value="F:acyltransferase activity, transferring groups other than amino-acyl groups"/>
    <property type="evidence" value="ECO:0007669"/>
    <property type="project" value="InterPro"/>
</dbReference>
<feature type="domain" description="N-acetyltransferase" evidence="1">
    <location>
        <begin position="4"/>
        <end position="168"/>
    </location>
</feature>
<keyword evidence="2" id="KW-0808">Transferase</keyword>
<dbReference type="Pfam" id="PF13302">
    <property type="entry name" value="Acetyltransf_3"/>
    <property type="match status" value="1"/>
</dbReference>
<dbReference type="InterPro" id="IPR051531">
    <property type="entry name" value="N-acetyltransferase"/>
</dbReference>
<comment type="caution">
    <text evidence="2">The sequence shown here is derived from an EMBL/GenBank/DDBJ whole genome shotgun (WGS) entry which is preliminary data.</text>
</comment>
<dbReference type="SUPFAM" id="SSF55729">
    <property type="entry name" value="Acyl-CoA N-acyltransferases (Nat)"/>
    <property type="match status" value="1"/>
</dbReference>
<dbReference type="AlphaFoldDB" id="A0A3M9M3K6"/>
<dbReference type="Proteomes" id="UP000271678">
    <property type="component" value="Unassembled WGS sequence"/>
</dbReference>
<dbReference type="RefSeq" id="WP_123272661.1">
    <property type="nucleotide sequence ID" value="NZ_RJJQ01000020.1"/>
</dbReference>
<dbReference type="InterPro" id="IPR016181">
    <property type="entry name" value="Acyl_CoA_acyltransferase"/>
</dbReference>
<keyword evidence="3" id="KW-1185">Reference proteome</keyword>
<sequence>MGEVTLRPLVEADVDAHNAGEDEETMRWLSGGKGTRESTRRHFAGLAANAARGEGKRGFGIVVDGRLGGYVDCDPAVDDGLDAGEVNVSYAVHPWARRHGVATRAVTLMCDYLRAEGIGTRAALRIEPENVASLGVADRTGFRFVREFTSATDTHPDGTPVTFRLYLRDL</sequence>
<evidence type="ECO:0000313" key="3">
    <source>
        <dbReference type="Proteomes" id="UP000271678"/>
    </source>
</evidence>
<accession>A0A3M9M3K6</accession>
<name>A0A3M9M3K6_9MICO</name>
<dbReference type="PROSITE" id="PS51186">
    <property type="entry name" value="GNAT"/>
    <property type="match status" value="1"/>
</dbReference>
<dbReference type="EMBL" id="RJJQ01000020">
    <property type="protein sequence ID" value="RNI19513.1"/>
    <property type="molecule type" value="Genomic_DNA"/>
</dbReference>